<evidence type="ECO:0000313" key="2">
    <source>
        <dbReference type="EMBL" id="AGA32036.1"/>
    </source>
</evidence>
<keyword evidence="3" id="KW-1185">Reference proteome</keyword>
<dbReference type="SUPFAM" id="SSF51735">
    <property type="entry name" value="NAD(P)-binding Rossmann-fold domains"/>
    <property type="match status" value="1"/>
</dbReference>
<dbReference type="RefSeq" id="WP_015257191.1">
    <property type="nucleotide sequence ID" value="NC_019902.2"/>
</dbReference>
<sequence>MNIRRVTLLGGTGLVGRALASRLLADGVKVRLVARHAEFA</sequence>
<name>L0DUL0_THIND</name>
<gene>
    <name evidence="2" type="ordered locus">TVNIR_0327</name>
</gene>
<dbReference type="InterPro" id="IPR001509">
    <property type="entry name" value="Epimerase_deHydtase"/>
</dbReference>
<dbReference type="STRING" id="1255043.TVNIR_0327"/>
<dbReference type="EMBL" id="CP003989">
    <property type="protein sequence ID" value="AGA32036.1"/>
    <property type="molecule type" value="Genomic_DNA"/>
</dbReference>
<dbReference type="Proteomes" id="UP000010809">
    <property type="component" value="Chromosome"/>
</dbReference>
<accession>L0DUL0</accession>
<feature type="domain" description="NAD-dependent epimerase/dehydratase" evidence="1">
    <location>
        <begin position="7"/>
        <end position="36"/>
    </location>
</feature>
<proteinExistence type="predicted"/>
<dbReference type="HOGENOM" id="CLU_3297901_0_0_6"/>
<evidence type="ECO:0000313" key="3">
    <source>
        <dbReference type="Proteomes" id="UP000010809"/>
    </source>
</evidence>
<organism evidence="2 3">
    <name type="scientific">Thioalkalivibrio nitratireducens (strain DSM 14787 / UNIQEM 213 / ALEN2)</name>
    <dbReference type="NCBI Taxonomy" id="1255043"/>
    <lineage>
        <taxon>Bacteria</taxon>
        <taxon>Pseudomonadati</taxon>
        <taxon>Pseudomonadota</taxon>
        <taxon>Gammaproteobacteria</taxon>
        <taxon>Chromatiales</taxon>
        <taxon>Ectothiorhodospiraceae</taxon>
        <taxon>Thioalkalivibrio</taxon>
    </lineage>
</organism>
<dbReference type="InterPro" id="IPR036291">
    <property type="entry name" value="NAD(P)-bd_dom_sf"/>
</dbReference>
<dbReference type="KEGG" id="tni:TVNIR_0327"/>
<dbReference type="AlphaFoldDB" id="L0DUL0"/>
<dbReference type="Gene3D" id="3.40.50.720">
    <property type="entry name" value="NAD(P)-binding Rossmann-like Domain"/>
    <property type="match status" value="1"/>
</dbReference>
<dbReference type="PATRIC" id="fig|1255043.3.peg.328"/>
<dbReference type="eggNOG" id="COG0702">
    <property type="taxonomic scope" value="Bacteria"/>
</dbReference>
<evidence type="ECO:0000259" key="1">
    <source>
        <dbReference type="Pfam" id="PF01370"/>
    </source>
</evidence>
<reference evidence="2" key="1">
    <citation type="submission" date="2015-12" db="EMBL/GenBank/DDBJ databases">
        <authorList>
            <person name="Tikhonova T.V."/>
            <person name="Pavlov A.R."/>
            <person name="Beletsky A.V."/>
            <person name="Mardanov A.V."/>
            <person name="Sorokin D.Y."/>
            <person name="Ravin N.V."/>
            <person name="Popov V.O."/>
        </authorList>
    </citation>
    <scope>NUCLEOTIDE SEQUENCE</scope>
    <source>
        <strain evidence="2">DSM 14787</strain>
    </source>
</reference>
<protein>
    <recommendedName>
        <fullName evidence="1">NAD-dependent epimerase/dehydratase domain-containing protein</fullName>
    </recommendedName>
</protein>
<dbReference type="Pfam" id="PF01370">
    <property type="entry name" value="Epimerase"/>
    <property type="match status" value="1"/>
</dbReference>